<dbReference type="Pfam" id="PF08002">
    <property type="entry name" value="DUF1697"/>
    <property type="match status" value="1"/>
</dbReference>
<name>A0ABS9IZU6_9FLAO</name>
<dbReference type="Gene3D" id="3.30.70.1280">
    <property type="entry name" value="SP0830-like domains"/>
    <property type="match status" value="1"/>
</dbReference>
<keyword evidence="2" id="KW-1185">Reference proteome</keyword>
<dbReference type="RefSeq" id="WP_236957664.1">
    <property type="nucleotide sequence ID" value="NZ_JAETXX010000001.1"/>
</dbReference>
<comment type="caution">
    <text evidence="1">The sequence shown here is derived from an EMBL/GenBank/DDBJ whole genome shotgun (WGS) entry which is preliminary data.</text>
</comment>
<protein>
    <submittedName>
        <fullName evidence="1">DUF1697 domain-containing protein</fullName>
    </submittedName>
</protein>
<dbReference type="PANTHER" id="PTHR36439:SF1">
    <property type="entry name" value="DUF1697 DOMAIN-CONTAINING PROTEIN"/>
    <property type="match status" value="1"/>
</dbReference>
<dbReference type="PIRSF" id="PIRSF008502">
    <property type="entry name" value="UCP008502"/>
    <property type="match status" value="1"/>
</dbReference>
<dbReference type="PANTHER" id="PTHR36439">
    <property type="entry name" value="BLL4334 PROTEIN"/>
    <property type="match status" value="1"/>
</dbReference>
<accession>A0ABS9IZU6</accession>
<evidence type="ECO:0000313" key="2">
    <source>
        <dbReference type="Proteomes" id="UP000829517"/>
    </source>
</evidence>
<sequence>MQRKIAILRGINVGGKKKILMSDLKGMFEALEFSNVVTYIQSGNVIFDSKESAHTKLAEQIRDAIKNKFGFEVPVVIRTVKELKQATESNPYYTSDSDINKLHLTFLNESPSEENIKETERYDYAPDLFTIKDKDVFIYCEGKYHQSKLSNAFFEKKLKVEATTRNWKTVLKLVALGGN</sequence>
<organism evidence="1 2">
    <name type="scientific">Joostella atrarenae</name>
    <dbReference type="NCBI Taxonomy" id="679257"/>
    <lineage>
        <taxon>Bacteria</taxon>
        <taxon>Pseudomonadati</taxon>
        <taxon>Bacteroidota</taxon>
        <taxon>Flavobacteriia</taxon>
        <taxon>Flavobacteriales</taxon>
        <taxon>Flavobacteriaceae</taxon>
        <taxon>Joostella</taxon>
    </lineage>
</organism>
<dbReference type="Proteomes" id="UP000829517">
    <property type="component" value="Unassembled WGS sequence"/>
</dbReference>
<dbReference type="SUPFAM" id="SSF160379">
    <property type="entry name" value="SP0830-like"/>
    <property type="match status" value="1"/>
</dbReference>
<proteinExistence type="predicted"/>
<dbReference type="EMBL" id="JAETXX010000001">
    <property type="protein sequence ID" value="MCF8713703.1"/>
    <property type="molecule type" value="Genomic_DNA"/>
</dbReference>
<evidence type="ECO:0000313" key="1">
    <source>
        <dbReference type="EMBL" id="MCF8713703.1"/>
    </source>
</evidence>
<gene>
    <name evidence="1" type="ORF">JM658_02595</name>
</gene>
<reference evidence="1 2" key="1">
    <citation type="submission" date="2021-01" db="EMBL/GenBank/DDBJ databases">
        <title>Genome sequencing of Joostella atrarenae M1-2 (= KCTC 23194).</title>
        <authorList>
            <person name="Zakaria M.R."/>
            <person name="Lam M.Q."/>
            <person name="Chong C.S."/>
        </authorList>
    </citation>
    <scope>NUCLEOTIDE SEQUENCE [LARGE SCALE GENOMIC DNA]</scope>
    <source>
        <strain evidence="1 2">M1-2</strain>
    </source>
</reference>
<dbReference type="InterPro" id="IPR012545">
    <property type="entry name" value="DUF1697"/>
</dbReference>